<sequence>MINEGNIKSVLVKGVFHFIKNSKYSFIGPFRKGIRPIVWYKKVEGEATSCSLVSDMQIREGDSVEVDLFILNELQLKHPIVKGMVLNVGTIEGSGVNKFADFEVVQHLGDWGKGKLL</sequence>
<keyword evidence="2" id="KW-1185">Reference proteome</keyword>
<dbReference type="Proteomes" id="UP001485459">
    <property type="component" value="Chromosome"/>
</dbReference>
<dbReference type="RefSeq" id="WP_341836408.1">
    <property type="nucleotide sequence ID" value="NZ_CP149822.1"/>
</dbReference>
<evidence type="ECO:0000313" key="2">
    <source>
        <dbReference type="Proteomes" id="UP001485459"/>
    </source>
</evidence>
<evidence type="ECO:0008006" key="3">
    <source>
        <dbReference type="Google" id="ProtNLM"/>
    </source>
</evidence>
<gene>
    <name evidence="1" type="ORF">WJU16_00720</name>
</gene>
<proteinExistence type="predicted"/>
<organism evidence="1 2">
    <name type="scientific">Chitinophaga pollutisoli</name>
    <dbReference type="NCBI Taxonomy" id="3133966"/>
    <lineage>
        <taxon>Bacteria</taxon>
        <taxon>Pseudomonadati</taxon>
        <taxon>Bacteroidota</taxon>
        <taxon>Chitinophagia</taxon>
        <taxon>Chitinophagales</taxon>
        <taxon>Chitinophagaceae</taxon>
        <taxon>Chitinophaga</taxon>
    </lineage>
</organism>
<name>A0ABZ2YP84_9BACT</name>
<accession>A0ABZ2YP84</accession>
<protein>
    <recommendedName>
        <fullName evidence="3">DUF3127 domain-containing protein</fullName>
    </recommendedName>
</protein>
<evidence type="ECO:0000313" key="1">
    <source>
        <dbReference type="EMBL" id="WZN41559.1"/>
    </source>
</evidence>
<reference evidence="2" key="1">
    <citation type="submission" date="2024-03" db="EMBL/GenBank/DDBJ databases">
        <title>Chitinophaga horti sp. nov., isolated from garden soil.</title>
        <authorList>
            <person name="Lee D.S."/>
            <person name="Han D.M."/>
            <person name="Baek J.H."/>
            <person name="Choi D.G."/>
            <person name="Jeon J.H."/>
            <person name="Jeon C.O."/>
        </authorList>
    </citation>
    <scope>NUCLEOTIDE SEQUENCE [LARGE SCALE GENOMIC DNA]</scope>
    <source>
        <strain evidence="2">GPA1</strain>
    </source>
</reference>
<dbReference type="EMBL" id="CP149822">
    <property type="protein sequence ID" value="WZN41559.1"/>
    <property type="molecule type" value="Genomic_DNA"/>
</dbReference>